<feature type="region of interest" description="Disordered" evidence="2">
    <location>
        <begin position="132"/>
        <end position="176"/>
    </location>
</feature>
<keyword evidence="4" id="KW-1185">Reference proteome</keyword>
<gene>
    <name evidence="3" type="ORF">EJB05_11745</name>
</gene>
<dbReference type="EMBL" id="RWGY01000007">
    <property type="protein sequence ID" value="TVU38378.1"/>
    <property type="molecule type" value="Genomic_DNA"/>
</dbReference>
<feature type="compositionally biased region" description="Acidic residues" evidence="2">
    <location>
        <begin position="557"/>
        <end position="567"/>
    </location>
</feature>
<organism evidence="3 4">
    <name type="scientific">Eragrostis curvula</name>
    <name type="common">weeping love grass</name>
    <dbReference type="NCBI Taxonomy" id="38414"/>
    <lineage>
        <taxon>Eukaryota</taxon>
        <taxon>Viridiplantae</taxon>
        <taxon>Streptophyta</taxon>
        <taxon>Embryophyta</taxon>
        <taxon>Tracheophyta</taxon>
        <taxon>Spermatophyta</taxon>
        <taxon>Magnoliopsida</taxon>
        <taxon>Liliopsida</taxon>
        <taxon>Poales</taxon>
        <taxon>Poaceae</taxon>
        <taxon>PACMAD clade</taxon>
        <taxon>Chloridoideae</taxon>
        <taxon>Eragrostideae</taxon>
        <taxon>Eragrostidinae</taxon>
        <taxon>Eragrostis</taxon>
    </lineage>
</organism>
<feature type="region of interest" description="Disordered" evidence="2">
    <location>
        <begin position="36"/>
        <end position="62"/>
    </location>
</feature>
<reference evidence="3 4" key="1">
    <citation type="journal article" date="2019" name="Sci. Rep.">
        <title>A high-quality genome of Eragrostis curvula grass provides insights into Poaceae evolution and supports new strategies to enhance forage quality.</title>
        <authorList>
            <person name="Carballo J."/>
            <person name="Santos B.A.C.M."/>
            <person name="Zappacosta D."/>
            <person name="Garbus I."/>
            <person name="Selva J.P."/>
            <person name="Gallo C.A."/>
            <person name="Diaz A."/>
            <person name="Albertini E."/>
            <person name="Caccamo M."/>
            <person name="Echenique V."/>
        </authorList>
    </citation>
    <scope>NUCLEOTIDE SEQUENCE [LARGE SCALE GENOMIC DNA]</scope>
    <source>
        <strain evidence="4">cv. Victoria</strain>
        <tissue evidence="3">Leaf</tissue>
    </source>
</reference>
<evidence type="ECO:0000313" key="3">
    <source>
        <dbReference type="EMBL" id="TVU38378.1"/>
    </source>
</evidence>
<evidence type="ECO:0000256" key="1">
    <source>
        <dbReference type="SAM" id="Coils"/>
    </source>
</evidence>
<sequence length="1192" mass="127867">MAASGSGVEAARPWTATSTWAPAGGAAVEDAVSFETTDVDAEESPAGVVLTRPPPDESGDAPPCEVTVSFRGMYEIHRVYVKSTARIYEIYHSTKTKSTSKDYLCTVRCGLVIKEPQPTCEENVDQWNYNASTSEKREHETKSISSSSSDDSWVDVKVPESPMEKSTPESQESNVAGTCQEKNLAHYEATAEMTDVSPCISLTVRLLSLQSKTSVHIEEIYIFADPVETTNDDSVTGPGNMGGSSLLAMLVPGLMQMSKSRNYKIDDAYFSHGSRSQPTQDHAVLESSPYEKIAQEAGPCGTDDTKYRPAGTEMGIDSAYGGTVSSEKSNQVQLQFKDPVSVRSPAQTTENAQVPSVKDQLVSDKYQLPDPLMNGNFTPYNHIERKLDTLLSKVEKMELYCSRFEDNMIKPLSSIEARLQRLEQQFDSFSVEIQSLRDSSARMSAPDGVYDTNSQEVHNDGNSRTIADRKPGLCFRAPEFSSEDSCDYNVTDGNQVDSRGPNMVPRLLVKVPELIVQLELTSEKLHEGPFSPVHGAISSEQKERKTSPGLVVKVPEFPDDDDDDEVGEEKKAEVDDQYDGTEADSPCSNTVDNSKSKNRVSVNGALASALEALLMSTTGISSSNSVVCSASNGRTKITNGSSSCSLSLGNVDEMSTKDVSVDQFPGSLDTANLDGTFFSSQEVDVASQTSLSQAVLDGKVDVNEDNNELDSDNVAFVADTVPLDVPSRRHTGKESIDGGSWVNEQNNGPKLDPMPFVASTGPLDPLQPPTAFESIDTGAQVNENKPAVSLAEFLTTRNSRTCTNGTSEMCCSSNAAEILSFEKTLAGAGRHSNNISQLLVKKALEAVDEDESICSVPIGATFKGSSNAAHDYVAKWHSVNRIKAVSDKDCNMENTENSVNSVFSRCSATGSQKEMTENSNLDWSLGDILAEPNTEDSWSDLSNMESFSRARANESVVSANTAAGKNVEDLLVGTGVGSTVTQVAGEELQKVRDLLYEDMDEILGMASTEKGTSKSSPSLEVMLAESSDSETQTSDLEDIDNGAHIGSANLFGSFSSSDDGASVTTEPLVDVVDLPTESEAYASALKEPLVDVPTHSETTSGLNEPLVDMVDPLHPSETASGVNEPLVDVVDPPTLSETASGVNEPLVDVVDPLTLSETASGVNEPFANVDDLPKPLEKSAGGSRAEHPDSLI</sequence>
<protein>
    <submittedName>
        <fullName evidence="3">Uncharacterized protein</fullName>
    </submittedName>
</protein>
<comment type="caution">
    <text evidence="3">The sequence shown here is derived from an EMBL/GenBank/DDBJ whole genome shotgun (WGS) entry which is preliminary data.</text>
</comment>
<feature type="region of interest" description="Disordered" evidence="2">
    <location>
        <begin position="725"/>
        <end position="747"/>
    </location>
</feature>
<dbReference type="AlphaFoldDB" id="A0A5J9VRC8"/>
<evidence type="ECO:0000256" key="2">
    <source>
        <dbReference type="SAM" id="MobiDB-lite"/>
    </source>
</evidence>
<feature type="region of interest" description="Disordered" evidence="2">
    <location>
        <begin position="1161"/>
        <end position="1192"/>
    </location>
</feature>
<dbReference type="PANTHER" id="PTHR37261:SF1">
    <property type="entry name" value="40S RIBOSOMAL PROTEIN S27"/>
    <property type="match status" value="1"/>
</dbReference>
<name>A0A5J9VRC8_9POAL</name>
<evidence type="ECO:0000313" key="4">
    <source>
        <dbReference type="Proteomes" id="UP000324897"/>
    </source>
</evidence>
<dbReference type="OrthoDB" id="1939758at2759"/>
<feature type="region of interest" description="Disordered" evidence="2">
    <location>
        <begin position="527"/>
        <end position="596"/>
    </location>
</feature>
<dbReference type="PANTHER" id="PTHR37261">
    <property type="entry name" value="40S RIBOSOMAL PROTEIN S27"/>
    <property type="match status" value="1"/>
</dbReference>
<feature type="coiled-coil region" evidence="1">
    <location>
        <begin position="412"/>
        <end position="439"/>
    </location>
</feature>
<keyword evidence="1" id="KW-0175">Coiled coil</keyword>
<dbReference type="Proteomes" id="UP000324897">
    <property type="component" value="Chromosome 4"/>
</dbReference>
<feature type="region of interest" description="Disordered" evidence="2">
    <location>
        <begin position="1"/>
        <end position="22"/>
    </location>
</feature>
<dbReference type="Gramene" id="TVU38378">
    <property type="protein sequence ID" value="TVU38378"/>
    <property type="gene ID" value="EJB05_11745"/>
</dbReference>
<accession>A0A5J9VRC8</accession>
<proteinExistence type="predicted"/>